<feature type="compositionally biased region" description="Low complexity" evidence="1">
    <location>
        <begin position="1"/>
        <end position="19"/>
    </location>
</feature>
<dbReference type="EMBL" id="JAAFYZ010000217">
    <property type="protein sequence ID" value="MBS2552885.1"/>
    <property type="molecule type" value="Genomic_DNA"/>
</dbReference>
<comment type="caution">
    <text evidence="3">The sequence shown here is derived from an EMBL/GenBank/DDBJ whole genome shotgun (WGS) entry which is preliminary data.</text>
</comment>
<dbReference type="RefSeq" id="WP_212018905.1">
    <property type="nucleotide sequence ID" value="NZ_JAAFYZ010000217.1"/>
</dbReference>
<dbReference type="SUPFAM" id="SSF52777">
    <property type="entry name" value="CoA-dependent acyltransferases"/>
    <property type="match status" value="2"/>
</dbReference>
<evidence type="ECO:0000256" key="1">
    <source>
        <dbReference type="SAM" id="MobiDB-lite"/>
    </source>
</evidence>
<organism evidence="3 4">
    <name type="scientific">Catenulispora pinistramenti</name>
    <dbReference type="NCBI Taxonomy" id="2705254"/>
    <lineage>
        <taxon>Bacteria</taxon>
        <taxon>Bacillati</taxon>
        <taxon>Actinomycetota</taxon>
        <taxon>Actinomycetes</taxon>
        <taxon>Catenulisporales</taxon>
        <taxon>Catenulisporaceae</taxon>
        <taxon>Catenulispora</taxon>
    </lineage>
</organism>
<name>A0ABS5L457_9ACTN</name>
<feature type="region of interest" description="Disordered" evidence="1">
    <location>
        <begin position="1"/>
        <end position="21"/>
    </location>
</feature>
<dbReference type="InterPro" id="IPR001242">
    <property type="entry name" value="Condensation_dom"/>
</dbReference>
<dbReference type="Proteomes" id="UP000730482">
    <property type="component" value="Unassembled WGS sequence"/>
</dbReference>
<dbReference type="InterPro" id="IPR023213">
    <property type="entry name" value="CAT-like_dom_sf"/>
</dbReference>
<proteinExistence type="predicted"/>
<accession>A0ABS5L457</accession>
<sequence>MSSTQRAAAAQRLPAAGPATRSRAGIAQERFWWLEQTNTTEASLHLSGLLRFCGTGLTEEHVAANVAQMVAEQPALRTVFEEVDGELWQVVLPGLPPDVAEHLHIVHMDSSVGTGTDSSTSTSTDDRMAEAVEIARRLAHDPFDLRRGPLFRIAMLVLDPDEFLLLVTAHHLISDGFSISLMGHAATLGSPGPVQVTYLDHAEAQRARVAAGDYERELTHWKELLRDAPPITTFPLDHPRPAVWSPIGANLTDEVDPALAQRVRSLAARQRRSPGAVLVACYLIVLAGWSGQRDLITATSTLGRSVEGTTGVVGLFRNFAPLRWTDTGEWRFTDLMEHAQRSLYDASDHSELPVAALIAELEPDPPPDRSPLFQTLVNLLLVEDIDYCLPPPARMTGCSLDMMLHIEEWLGTYYLTWLYPTTLLEPDSVAMFNASFHTVLRQAVATPQISTEQLVDLVRDAARVRDREVQRS</sequence>
<reference evidence="3 4" key="1">
    <citation type="submission" date="2020-02" db="EMBL/GenBank/DDBJ databases">
        <title>Acidophilic actinobacteria isolated from forest soil.</title>
        <authorList>
            <person name="Golinska P."/>
        </authorList>
    </citation>
    <scope>NUCLEOTIDE SEQUENCE [LARGE SCALE GENOMIC DNA]</scope>
    <source>
        <strain evidence="3 4">NL8</strain>
    </source>
</reference>
<dbReference type="PANTHER" id="PTHR45527">
    <property type="entry name" value="NONRIBOSOMAL PEPTIDE SYNTHETASE"/>
    <property type="match status" value="1"/>
</dbReference>
<evidence type="ECO:0000259" key="2">
    <source>
        <dbReference type="Pfam" id="PF00668"/>
    </source>
</evidence>
<gene>
    <name evidence="3" type="ORF">KGQ19_39135</name>
</gene>
<dbReference type="Gene3D" id="3.30.559.30">
    <property type="entry name" value="Nonribosomal peptide synthetase, condensation domain"/>
    <property type="match status" value="1"/>
</dbReference>
<dbReference type="Gene3D" id="3.30.559.10">
    <property type="entry name" value="Chloramphenicol acetyltransferase-like domain"/>
    <property type="match status" value="1"/>
</dbReference>
<evidence type="ECO:0000313" key="4">
    <source>
        <dbReference type="Proteomes" id="UP000730482"/>
    </source>
</evidence>
<dbReference type="Pfam" id="PF00668">
    <property type="entry name" value="Condensation"/>
    <property type="match status" value="1"/>
</dbReference>
<protein>
    <recommendedName>
        <fullName evidence="2">Condensation domain-containing protein</fullName>
    </recommendedName>
</protein>
<dbReference type="PANTHER" id="PTHR45527:SF1">
    <property type="entry name" value="FATTY ACID SYNTHASE"/>
    <property type="match status" value="1"/>
</dbReference>
<evidence type="ECO:0000313" key="3">
    <source>
        <dbReference type="EMBL" id="MBS2552885.1"/>
    </source>
</evidence>
<feature type="domain" description="Condensation" evidence="2">
    <location>
        <begin position="27"/>
        <end position="453"/>
    </location>
</feature>
<keyword evidence="4" id="KW-1185">Reference proteome</keyword>